<dbReference type="RefSeq" id="WP_143078992.1">
    <property type="nucleotide sequence ID" value="NZ_FOBF01000061.1"/>
</dbReference>
<accession>A0A1H8KFB4</accession>
<dbReference type="PROSITE" id="PS51318">
    <property type="entry name" value="TAT"/>
    <property type="match status" value="1"/>
</dbReference>
<dbReference type="InterPro" id="IPR006311">
    <property type="entry name" value="TAT_signal"/>
</dbReference>
<keyword evidence="3" id="KW-1185">Reference proteome</keyword>
<dbReference type="AlphaFoldDB" id="A0A1H8KFB4"/>
<name>A0A1H8KFB4_9ACTN</name>
<feature type="non-terminal residue" evidence="2">
    <location>
        <position position="66"/>
    </location>
</feature>
<sequence>MTSLTSRRALFTAGGLGGLAVLAPSVAFADEAAELKDPVYEAATVAELLAVRPEKVPAGTLVRVAG</sequence>
<evidence type="ECO:0000313" key="3">
    <source>
        <dbReference type="Proteomes" id="UP000198953"/>
    </source>
</evidence>
<protein>
    <submittedName>
        <fullName evidence="2">Uncharacterized protein</fullName>
    </submittedName>
</protein>
<dbReference type="Proteomes" id="UP000198953">
    <property type="component" value="Unassembled WGS sequence"/>
</dbReference>
<reference evidence="2 3" key="1">
    <citation type="submission" date="2016-10" db="EMBL/GenBank/DDBJ databases">
        <authorList>
            <person name="de Groot N.N."/>
        </authorList>
    </citation>
    <scope>NUCLEOTIDE SEQUENCE [LARGE SCALE GENOMIC DNA]</scope>
    <source>
        <strain evidence="2 3">DSM 43357</strain>
    </source>
</reference>
<dbReference type="EMBL" id="FOBF01000061">
    <property type="protein sequence ID" value="SEN91138.1"/>
    <property type="molecule type" value="Genomic_DNA"/>
</dbReference>
<feature type="signal peptide" evidence="1">
    <location>
        <begin position="1"/>
        <end position="29"/>
    </location>
</feature>
<evidence type="ECO:0000256" key="1">
    <source>
        <dbReference type="SAM" id="SignalP"/>
    </source>
</evidence>
<keyword evidence="1" id="KW-0732">Signal</keyword>
<feature type="chain" id="PRO_5011593938" evidence="1">
    <location>
        <begin position="30"/>
        <end position="66"/>
    </location>
</feature>
<proteinExistence type="predicted"/>
<organism evidence="2 3">
    <name type="scientific">Nonomuraea pusilla</name>
    <dbReference type="NCBI Taxonomy" id="46177"/>
    <lineage>
        <taxon>Bacteria</taxon>
        <taxon>Bacillati</taxon>
        <taxon>Actinomycetota</taxon>
        <taxon>Actinomycetes</taxon>
        <taxon>Streptosporangiales</taxon>
        <taxon>Streptosporangiaceae</taxon>
        <taxon>Nonomuraea</taxon>
    </lineage>
</organism>
<gene>
    <name evidence="2" type="ORF">SAMN05660976_08585</name>
</gene>
<evidence type="ECO:0000313" key="2">
    <source>
        <dbReference type="EMBL" id="SEN91138.1"/>
    </source>
</evidence>